<protein>
    <recommendedName>
        <fullName evidence="1">SH3b domain-containing protein</fullName>
    </recommendedName>
</protein>
<accession>A0A238UA58</accession>
<keyword evidence="3" id="KW-1185">Reference proteome</keyword>
<evidence type="ECO:0000259" key="1">
    <source>
        <dbReference type="Pfam" id="PF08239"/>
    </source>
</evidence>
<proteinExistence type="predicted"/>
<dbReference type="KEGG" id="tje:TJEJU_2408"/>
<evidence type="ECO:0000313" key="3">
    <source>
        <dbReference type="Proteomes" id="UP000215214"/>
    </source>
</evidence>
<dbReference type="EMBL" id="LT899436">
    <property type="protein sequence ID" value="SNR16093.1"/>
    <property type="molecule type" value="Genomic_DNA"/>
</dbReference>
<dbReference type="Pfam" id="PF08239">
    <property type="entry name" value="SH3_3"/>
    <property type="match status" value="1"/>
</dbReference>
<organism evidence="2 3">
    <name type="scientific">Tenacibaculum jejuense</name>
    <dbReference type="NCBI Taxonomy" id="584609"/>
    <lineage>
        <taxon>Bacteria</taxon>
        <taxon>Pseudomonadati</taxon>
        <taxon>Bacteroidota</taxon>
        <taxon>Flavobacteriia</taxon>
        <taxon>Flavobacteriales</taxon>
        <taxon>Flavobacteriaceae</taxon>
        <taxon>Tenacibaculum</taxon>
    </lineage>
</organism>
<evidence type="ECO:0000313" key="2">
    <source>
        <dbReference type="EMBL" id="SNR16093.1"/>
    </source>
</evidence>
<gene>
    <name evidence="2" type="ORF">TJEJU_2408</name>
</gene>
<dbReference type="AlphaFoldDB" id="A0A238UA58"/>
<dbReference type="InterPro" id="IPR003646">
    <property type="entry name" value="SH3-like_bac-type"/>
</dbReference>
<dbReference type="OrthoDB" id="1410098at2"/>
<dbReference type="Proteomes" id="UP000215214">
    <property type="component" value="Chromosome TJEJU"/>
</dbReference>
<dbReference type="RefSeq" id="WP_095072386.1">
    <property type="nucleotide sequence ID" value="NZ_LT899436.1"/>
</dbReference>
<reference evidence="2 3" key="1">
    <citation type="submission" date="2017-07" db="EMBL/GenBank/DDBJ databases">
        <authorList>
            <person name="Sun Z.S."/>
            <person name="Albrecht U."/>
            <person name="Echele G."/>
            <person name="Lee C.C."/>
        </authorList>
    </citation>
    <scope>NUCLEOTIDE SEQUENCE [LARGE SCALE GENOMIC DNA]</scope>
    <source>
        <strain evidence="3">type strain: KCTC 22618</strain>
    </source>
</reference>
<dbReference type="Gene3D" id="2.30.30.40">
    <property type="entry name" value="SH3 Domains"/>
    <property type="match status" value="1"/>
</dbReference>
<name>A0A238UA58_9FLAO</name>
<sequence length="267" mass="30883">MKFTLLFFMFLYVFIPIHGQSKEVMFHSKDEFSDKDNAVAYVFGDKVKLRSMPNVNSEVLAMLRISDKVTVLSGGAYKNTQIKYNGIKWFWSKIEYQGVVGYVLNGLLSQTTSKTGNTTYLTSLKKEGDELYILIRAKNEGFNYFESKLAFSKWDSFTIEAFNDRGVPSVNNMIKFDVSHNISRTEYYFFNTTEGLKKAIELRHHEDGGSYLFHEVVTFPNEKDGEIGKIKYQCYRDETGKSYDDVIINFVWKGEELKSNINVMETN</sequence>
<feature type="domain" description="SH3b" evidence="1">
    <location>
        <begin position="47"/>
        <end position="109"/>
    </location>
</feature>